<dbReference type="Proteomes" id="UP000466388">
    <property type="component" value="Unassembled WGS sequence"/>
</dbReference>
<accession>A0A7X3C104</accession>
<protein>
    <submittedName>
        <fullName evidence="1">Uncharacterized protein</fullName>
    </submittedName>
</protein>
<comment type="caution">
    <text evidence="1">The sequence shown here is derived from an EMBL/GenBank/DDBJ whole genome shotgun (WGS) entry which is preliminary data.</text>
</comment>
<organism evidence="1 2">
    <name type="scientific">Secundilactobacillus folii</name>
    <dbReference type="NCBI Taxonomy" id="2678357"/>
    <lineage>
        <taxon>Bacteria</taxon>
        <taxon>Bacillati</taxon>
        <taxon>Bacillota</taxon>
        <taxon>Bacilli</taxon>
        <taxon>Lactobacillales</taxon>
        <taxon>Lactobacillaceae</taxon>
        <taxon>Secundilactobacillus</taxon>
    </lineage>
</organism>
<dbReference type="AlphaFoldDB" id="A0A7X3C104"/>
<proteinExistence type="predicted"/>
<evidence type="ECO:0000313" key="2">
    <source>
        <dbReference type="Proteomes" id="UP000466388"/>
    </source>
</evidence>
<name>A0A7X3C104_9LACO</name>
<sequence length="82" mass="9504">MTHFNNFTGVVQAEPKVIKQFPTMLYVPIMTTTGQKLHCLVIQHALDFLYRAHAESRIALYGHFNQHHQFVINKYFVSSQVA</sequence>
<dbReference type="RefSeq" id="WP_155430507.1">
    <property type="nucleotide sequence ID" value="NZ_WNJO01000001.1"/>
</dbReference>
<keyword evidence="2" id="KW-1185">Reference proteome</keyword>
<gene>
    <name evidence="1" type="ORF">GM612_00975</name>
</gene>
<reference evidence="1 2" key="1">
    <citation type="submission" date="2019-11" db="EMBL/GenBank/DDBJ databases">
        <title>Lactobacillus sp. nov. CRM56-3, isolated from fermented tea leaves.</title>
        <authorList>
            <person name="Phuengjayaem S."/>
            <person name="Tanasupawat S."/>
        </authorList>
    </citation>
    <scope>NUCLEOTIDE SEQUENCE [LARGE SCALE GENOMIC DNA]</scope>
    <source>
        <strain evidence="1 2">CRM56-3</strain>
    </source>
</reference>
<evidence type="ECO:0000313" key="1">
    <source>
        <dbReference type="EMBL" id="MTV81225.1"/>
    </source>
</evidence>
<dbReference type="EMBL" id="WNJO01000001">
    <property type="protein sequence ID" value="MTV81225.1"/>
    <property type="molecule type" value="Genomic_DNA"/>
</dbReference>